<name>A0AAE9GW76_9NEIS</name>
<evidence type="ECO:0000256" key="1">
    <source>
        <dbReference type="SAM" id="SignalP"/>
    </source>
</evidence>
<evidence type="ECO:0000259" key="2">
    <source>
        <dbReference type="Pfam" id="PF03886"/>
    </source>
</evidence>
<evidence type="ECO:0000313" key="5">
    <source>
        <dbReference type="Proteomes" id="UP000294721"/>
    </source>
</evidence>
<feature type="chain" id="PRO_5042158428" evidence="1">
    <location>
        <begin position="23"/>
        <end position="175"/>
    </location>
</feature>
<gene>
    <name evidence="3" type="ORF">EV680_10138</name>
    <name evidence="4" type="ORF">LVJ78_09105</name>
</gene>
<dbReference type="EMBL" id="SLXE01000001">
    <property type="protein sequence ID" value="TCP10373.1"/>
    <property type="molecule type" value="Genomic_DNA"/>
</dbReference>
<sequence>MRRLILAGIAATALAACSTPQATQYFTLPDSQYSLPPQRGSEIAVRVILSEPLNNGGLVYQTDAYRINFARNHLWASALDNALAASFSNKLNRLNSRYRFTPANRSSVGAPTLKIYIEAFQGSYQGQTLVRGYSVWPDGQSRNFNAETPQQGDGYTAMVESLNEGVATAAGTIVR</sequence>
<keyword evidence="5" id="KW-1185">Reference proteome</keyword>
<dbReference type="EMBL" id="CP091507">
    <property type="protein sequence ID" value="UOO78853.1"/>
    <property type="molecule type" value="Genomic_DNA"/>
</dbReference>
<reference evidence="4" key="3">
    <citation type="journal article" date="2022" name="Res Sq">
        <title>Evolution of multicellular longitudinally dividing oral cavity symbionts (Neisseriaceae).</title>
        <authorList>
            <person name="Nyongesa S."/>
            <person name="Weber P."/>
            <person name="Bernet E."/>
            <person name="Pullido F."/>
            <person name="Nieckarz M."/>
            <person name="Delaby M."/>
            <person name="Nieves C."/>
            <person name="Viehboeck T."/>
            <person name="Krause N."/>
            <person name="Rivera-Millot A."/>
            <person name="Nakamura A."/>
            <person name="Vischer N."/>
            <person name="VanNieuwenhze M."/>
            <person name="Brun Y."/>
            <person name="Cava F."/>
            <person name="Bulgheresi S."/>
            <person name="Veyrier F."/>
        </authorList>
    </citation>
    <scope>NUCLEOTIDE SEQUENCE</scope>
    <source>
        <strain evidence="4">1258/02</strain>
    </source>
</reference>
<dbReference type="RefSeq" id="WP_132951967.1">
    <property type="nucleotide sequence ID" value="NZ_CALJUB010000144.1"/>
</dbReference>
<dbReference type="Pfam" id="PF03886">
    <property type="entry name" value="ABC_trans_aux"/>
    <property type="match status" value="1"/>
</dbReference>
<keyword evidence="4" id="KW-0449">Lipoprotein</keyword>
<dbReference type="Proteomes" id="UP000829756">
    <property type="component" value="Chromosome"/>
</dbReference>
<dbReference type="AlphaFoldDB" id="A0AAE9GW76"/>
<dbReference type="SUPFAM" id="SSF159594">
    <property type="entry name" value="XCC0632-like"/>
    <property type="match status" value="1"/>
</dbReference>
<dbReference type="KEGG" id="usu:LVJ78_09105"/>
<dbReference type="Gene3D" id="3.40.50.10610">
    <property type="entry name" value="ABC-type transport auxiliary lipoprotein component"/>
    <property type="match status" value="1"/>
</dbReference>
<organism evidence="4 6">
    <name type="scientific">Uruburuella suis</name>
    <dbReference type="NCBI Taxonomy" id="252130"/>
    <lineage>
        <taxon>Bacteria</taxon>
        <taxon>Pseudomonadati</taxon>
        <taxon>Pseudomonadota</taxon>
        <taxon>Betaproteobacteria</taxon>
        <taxon>Neisseriales</taxon>
        <taxon>Neisseriaceae</taxon>
        <taxon>Uruburuella</taxon>
    </lineage>
</organism>
<keyword evidence="1" id="KW-0732">Signal</keyword>
<accession>A0AAE9GW76</accession>
<evidence type="ECO:0000313" key="3">
    <source>
        <dbReference type="EMBL" id="TCP10373.1"/>
    </source>
</evidence>
<protein>
    <submittedName>
        <fullName evidence="4">ABC-type transport auxiliary lipoprotein family protein</fullName>
    </submittedName>
</protein>
<feature type="signal peptide" evidence="1">
    <location>
        <begin position="1"/>
        <end position="22"/>
    </location>
</feature>
<evidence type="ECO:0000313" key="6">
    <source>
        <dbReference type="Proteomes" id="UP000829756"/>
    </source>
</evidence>
<dbReference type="Proteomes" id="UP000294721">
    <property type="component" value="Unassembled WGS sequence"/>
</dbReference>
<feature type="domain" description="ABC-type transport auxiliary lipoprotein component" evidence="2">
    <location>
        <begin position="46"/>
        <end position="173"/>
    </location>
</feature>
<proteinExistence type="predicted"/>
<reference evidence="4" key="2">
    <citation type="submission" date="2021-12" db="EMBL/GenBank/DDBJ databases">
        <authorList>
            <person name="Veyrier F.J."/>
        </authorList>
    </citation>
    <scope>NUCLEOTIDE SEQUENCE</scope>
    <source>
        <strain evidence="4">1258/02</strain>
    </source>
</reference>
<dbReference type="PROSITE" id="PS51257">
    <property type="entry name" value="PROKAR_LIPOPROTEIN"/>
    <property type="match status" value="1"/>
</dbReference>
<evidence type="ECO:0000313" key="4">
    <source>
        <dbReference type="EMBL" id="UOO78853.1"/>
    </source>
</evidence>
<dbReference type="InterPro" id="IPR005586">
    <property type="entry name" value="ABC_trans_aux"/>
</dbReference>
<reference evidence="3 5" key="1">
    <citation type="submission" date="2019-03" db="EMBL/GenBank/DDBJ databases">
        <title>Genomic Encyclopedia of Type Strains, Phase IV (KMG-IV): sequencing the most valuable type-strain genomes for metagenomic binning, comparative biology and taxonomic classification.</title>
        <authorList>
            <person name="Goeker M."/>
        </authorList>
    </citation>
    <scope>NUCLEOTIDE SEQUENCE [LARGE SCALE GENOMIC DNA]</scope>
    <source>
        <strain evidence="3 5">DSM 17474</strain>
    </source>
</reference>